<dbReference type="EMBL" id="NPDX01000003">
    <property type="protein sequence ID" value="PJZ84295.1"/>
    <property type="molecule type" value="Genomic_DNA"/>
</dbReference>
<dbReference type="OrthoDB" id="343100at2"/>
<gene>
    <name evidence="1" type="ORF">CH364_12405</name>
</gene>
<dbReference type="AlphaFoldDB" id="A0A2N0AJ10"/>
<sequence length="266" mass="30855">MRLCPNVNEKFLRKDGKIWDIQTNSQGERTLGEGTNPNKLWLVGDSMAMGFGLPTKETPAFYLKSKYQLEARVIAVDAIGTRGVFRLLQDAVKNTDTKEFPNQVYWIWNPSDFIDDEREKKGLKQFFYPFHHKLSQISYLYRNLLPSPQPNVYTSYGIPYQYPENHITYSYLREFFLKNIIPKEKMNLLFSWGMSKAGTPDTKDPNYELAKKFFFKQGINTIDLRTKTEALFKEQKQVYIPLDGHPGPALAELFADAIAKDFLNLP</sequence>
<comment type="caution">
    <text evidence="1">The sequence shown here is derived from an EMBL/GenBank/DDBJ whole genome shotgun (WGS) entry which is preliminary data.</text>
</comment>
<evidence type="ECO:0000313" key="1">
    <source>
        <dbReference type="EMBL" id="PJZ84295.1"/>
    </source>
</evidence>
<evidence type="ECO:0008006" key="3">
    <source>
        <dbReference type="Google" id="ProtNLM"/>
    </source>
</evidence>
<evidence type="ECO:0000313" key="2">
    <source>
        <dbReference type="Proteomes" id="UP000232145"/>
    </source>
</evidence>
<organism evidence="1 2">
    <name type="scientific">Leptospira harrisiae</name>
    <dbReference type="NCBI Taxonomy" id="2023189"/>
    <lineage>
        <taxon>Bacteria</taxon>
        <taxon>Pseudomonadati</taxon>
        <taxon>Spirochaetota</taxon>
        <taxon>Spirochaetia</taxon>
        <taxon>Leptospirales</taxon>
        <taxon>Leptospiraceae</taxon>
        <taxon>Leptospira</taxon>
    </lineage>
</organism>
<accession>A0A2N0AJ10</accession>
<name>A0A2N0AJ10_9LEPT</name>
<proteinExistence type="predicted"/>
<keyword evidence="2" id="KW-1185">Reference proteome</keyword>
<reference evidence="1 2" key="1">
    <citation type="submission" date="2017-07" db="EMBL/GenBank/DDBJ databases">
        <title>Leptospira spp. isolated from tropical soils.</title>
        <authorList>
            <person name="Thibeaux R."/>
            <person name="Iraola G."/>
            <person name="Ferres I."/>
            <person name="Bierque E."/>
            <person name="Girault D."/>
            <person name="Soupe-Gilbert M.-E."/>
            <person name="Picardeau M."/>
            <person name="Goarant C."/>
        </authorList>
    </citation>
    <scope>NUCLEOTIDE SEQUENCE [LARGE SCALE GENOMIC DNA]</scope>
    <source>
        <strain evidence="1 2">FH2-B-A1</strain>
    </source>
</reference>
<dbReference type="Proteomes" id="UP000232145">
    <property type="component" value="Unassembled WGS sequence"/>
</dbReference>
<protein>
    <recommendedName>
        <fullName evidence="3">SGNH/GDSL hydrolase family protein</fullName>
    </recommendedName>
</protein>